<sequence>MTAFVPGLELARTLYDEVRPVLAERGLAHTAALVGPGSDVLGLDDATSTDHDWGPRLQVLLSPADHEAHAADLHDELRHRLPTELSGWTTRAAALAPDGTRGLGDAAGTGPVEHRVQILTLDVLLGRLLGPVDPRGPMTAADWLVVPQQRLLSLTAGAVFHDDLGLAAVRERLRYYPHDVWLYQQAAAWTAIGQDEHLAPRAGTAGDDLGSRLVTARVCRTAVQLAFLQERRYAPYDKWLGTALARLGSTAPLRSALAATLAAPEWAERQRRLGDALVELVRRHNALALTSPVPESTAAFHGRPFEVIDGAAIARRLTETVTDPEVRGLVERPLVGGIDLVTASTDLAGDVDRTEALRRLY</sequence>
<comment type="caution">
    <text evidence="2">The sequence shown here is derived from an EMBL/GenBank/DDBJ whole genome shotgun (WGS) entry which is preliminary data.</text>
</comment>
<dbReference type="RefSeq" id="WP_307493715.1">
    <property type="nucleotide sequence ID" value="NZ_JAUSVB010000004.1"/>
</dbReference>
<evidence type="ECO:0000313" key="3">
    <source>
        <dbReference type="Proteomes" id="UP001239626"/>
    </source>
</evidence>
<protein>
    <recommendedName>
        <fullName evidence="1">DUF4037 domain-containing protein</fullName>
    </recommendedName>
</protein>
<gene>
    <name evidence="2" type="ORF">J2X26_003228</name>
</gene>
<feature type="domain" description="DUF4037" evidence="1">
    <location>
        <begin position="143"/>
        <end position="240"/>
    </location>
</feature>
<organism evidence="2 3">
    <name type="scientific">Cellulomonas humilata</name>
    <dbReference type="NCBI Taxonomy" id="144055"/>
    <lineage>
        <taxon>Bacteria</taxon>
        <taxon>Bacillati</taxon>
        <taxon>Actinomycetota</taxon>
        <taxon>Actinomycetes</taxon>
        <taxon>Micrococcales</taxon>
        <taxon>Cellulomonadaceae</taxon>
        <taxon>Cellulomonas</taxon>
    </lineage>
</organism>
<keyword evidence="3" id="KW-1185">Reference proteome</keyword>
<dbReference type="Proteomes" id="UP001239626">
    <property type="component" value="Unassembled WGS sequence"/>
</dbReference>
<accession>A0ABU0EIK8</accession>
<dbReference type="EMBL" id="JAUSVB010000004">
    <property type="protein sequence ID" value="MDQ0374901.1"/>
    <property type="molecule type" value="Genomic_DNA"/>
</dbReference>
<evidence type="ECO:0000259" key="1">
    <source>
        <dbReference type="Pfam" id="PF13228"/>
    </source>
</evidence>
<dbReference type="InterPro" id="IPR025117">
    <property type="entry name" value="DUF4037"/>
</dbReference>
<proteinExistence type="predicted"/>
<reference evidence="2 3" key="1">
    <citation type="submission" date="2023-07" db="EMBL/GenBank/DDBJ databases">
        <title>Sorghum-associated microbial communities from plants grown in Nebraska, USA.</title>
        <authorList>
            <person name="Schachtman D."/>
        </authorList>
    </citation>
    <scope>NUCLEOTIDE SEQUENCE [LARGE SCALE GENOMIC DNA]</scope>
    <source>
        <strain evidence="2 3">BE332</strain>
    </source>
</reference>
<evidence type="ECO:0000313" key="2">
    <source>
        <dbReference type="EMBL" id="MDQ0374901.1"/>
    </source>
</evidence>
<dbReference type="Pfam" id="PF13228">
    <property type="entry name" value="DUF4037"/>
    <property type="match status" value="1"/>
</dbReference>
<name>A0ABU0EIK8_9CELL</name>